<evidence type="ECO:0000256" key="4">
    <source>
        <dbReference type="ARBA" id="ARBA00022452"/>
    </source>
</evidence>
<name>A0ABT5XZN4_9FLAO</name>
<evidence type="ECO:0000256" key="3">
    <source>
        <dbReference type="ARBA" id="ARBA00022448"/>
    </source>
</evidence>
<dbReference type="EMBL" id="JARFVB010000005">
    <property type="protein sequence ID" value="MDF0716605.1"/>
    <property type="molecule type" value="Genomic_DNA"/>
</dbReference>
<dbReference type="Gene3D" id="1.20.1600.10">
    <property type="entry name" value="Outer membrane efflux proteins (OEP)"/>
    <property type="match status" value="1"/>
</dbReference>
<proteinExistence type="inferred from homology"/>
<keyword evidence="9" id="KW-1185">Reference proteome</keyword>
<comment type="subcellular location">
    <subcellularLocation>
        <location evidence="1">Cell outer membrane</location>
    </subcellularLocation>
</comment>
<reference evidence="8 9" key="1">
    <citation type="submission" date="2023-03" db="EMBL/GenBank/DDBJ databases">
        <title>Muricauda XX sp. nov. and Muricauda XXX sp. nov., two novel species isolated from Okinawa Trough.</title>
        <authorList>
            <person name="Cao W."/>
            <person name="Deng X."/>
        </authorList>
    </citation>
    <scope>NUCLEOTIDE SEQUENCE [LARGE SCALE GENOMIC DNA]</scope>
    <source>
        <strain evidence="8 9">334s03</strain>
    </source>
</reference>
<sequence length="405" mass="46494">MKKYLYILIGIVSIASMNGQELESLIQQAELNNPEIQAFELRYNIASERVNEVNTLPNTEVSAGLFVSEPETRTGAQKARFSAKQMIPWFGTITARENYASSLADAQYEELVIVKRKLALSVSQSYYRLFSIRAKQSVLDENIELLETYERLALTSVEVGNASAVDVLRLQIRQNELVQQKEVLEQEYLAEQTLFNNLLNRDEQTQVEVYEGLTVPEQDPITEEGSLDLHPELLKYDKLYESVEQSEILNQKEALPDLGFGLDYIPVAERPDMSFDDNGKDIIMPMVSVSIPIFNNKYKSISHQNKLRQQEITAQKQERRNKLETLLSEAINNRMAARIRFRTQTKNIGQAKDGEEILIKSYETGTIDFNDVLDIQELQLRFQINRIESIKGYYVQSAIINYLRS</sequence>
<dbReference type="Pfam" id="PF02321">
    <property type="entry name" value="OEP"/>
    <property type="match status" value="1"/>
</dbReference>
<evidence type="ECO:0000313" key="8">
    <source>
        <dbReference type="EMBL" id="MDF0716605.1"/>
    </source>
</evidence>
<comment type="similarity">
    <text evidence="2">Belongs to the outer membrane factor (OMF) (TC 1.B.17) family.</text>
</comment>
<gene>
    <name evidence="8" type="ORF">PY092_10635</name>
</gene>
<organism evidence="8 9">
    <name type="scientific">Flagellimonas yonaguniensis</name>
    <dbReference type="NCBI Taxonomy" id="3031325"/>
    <lineage>
        <taxon>Bacteria</taxon>
        <taxon>Pseudomonadati</taxon>
        <taxon>Bacteroidota</taxon>
        <taxon>Flavobacteriia</taxon>
        <taxon>Flavobacteriales</taxon>
        <taxon>Flavobacteriaceae</taxon>
        <taxon>Flagellimonas</taxon>
    </lineage>
</organism>
<keyword evidence="3" id="KW-0813">Transport</keyword>
<protein>
    <submittedName>
        <fullName evidence="8">TolC family protein</fullName>
    </submittedName>
</protein>
<evidence type="ECO:0000256" key="1">
    <source>
        <dbReference type="ARBA" id="ARBA00004442"/>
    </source>
</evidence>
<accession>A0ABT5XZN4</accession>
<dbReference type="SUPFAM" id="SSF56954">
    <property type="entry name" value="Outer membrane efflux proteins (OEP)"/>
    <property type="match status" value="1"/>
</dbReference>
<dbReference type="PANTHER" id="PTHR30026">
    <property type="entry name" value="OUTER MEMBRANE PROTEIN TOLC"/>
    <property type="match status" value="1"/>
</dbReference>
<dbReference type="InterPro" id="IPR003423">
    <property type="entry name" value="OMP_efflux"/>
</dbReference>
<keyword evidence="6" id="KW-0472">Membrane</keyword>
<dbReference type="Proteomes" id="UP001221366">
    <property type="component" value="Unassembled WGS sequence"/>
</dbReference>
<keyword evidence="7" id="KW-0998">Cell outer membrane</keyword>
<dbReference type="InterPro" id="IPR051906">
    <property type="entry name" value="TolC-like"/>
</dbReference>
<keyword evidence="5" id="KW-0812">Transmembrane</keyword>
<dbReference type="PANTHER" id="PTHR30026:SF20">
    <property type="entry name" value="OUTER MEMBRANE PROTEIN TOLC"/>
    <property type="match status" value="1"/>
</dbReference>
<evidence type="ECO:0000256" key="5">
    <source>
        <dbReference type="ARBA" id="ARBA00022692"/>
    </source>
</evidence>
<evidence type="ECO:0000313" key="9">
    <source>
        <dbReference type="Proteomes" id="UP001221366"/>
    </source>
</evidence>
<evidence type="ECO:0000256" key="6">
    <source>
        <dbReference type="ARBA" id="ARBA00023136"/>
    </source>
</evidence>
<keyword evidence="4" id="KW-1134">Transmembrane beta strand</keyword>
<comment type="caution">
    <text evidence="8">The sequence shown here is derived from an EMBL/GenBank/DDBJ whole genome shotgun (WGS) entry which is preliminary data.</text>
</comment>
<dbReference type="RefSeq" id="WP_275615821.1">
    <property type="nucleotide sequence ID" value="NZ_JARFVB010000005.1"/>
</dbReference>
<evidence type="ECO:0000256" key="7">
    <source>
        <dbReference type="ARBA" id="ARBA00023237"/>
    </source>
</evidence>
<evidence type="ECO:0000256" key="2">
    <source>
        <dbReference type="ARBA" id="ARBA00007613"/>
    </source>
</evidence>